<dbReference type="GeneID" id="40232152"/>
<name>G1BL05_9CAUD</name>
<dbReference type="EMBL" id="JF704093">
    <property type="protein sequence ID" value="AEJ94571.1"/>
    <property type="molecule type" value="Genomic_DNA"/>
</dbReference>
<keyword evidence="1" id="KW-0472">Membrane</keyword>
<proteinExistence type="predicted"/>
<dbReference type="RefSeq" id="YP_009635445.1">
    <property type="nucleotide sequence ID" value="NC_042308.1"/>
</dbReference>
<dbReference type="KEGG" id="vg:40232152"/>
<accession>G1BL05</accession>
<sequence>MSNPVPYPYPVPSKRKPAPNPLFLVLAILSAVPTAFFVLAFLLSPTMLWVLAAGWCGMWTAVWGLMANRYR</sequence>
<keyword evidence="3" id="KW-1185">Reference proteome</keyword>
<keyword evidence="1" id="KW-0812">Transmembrane</keyword>
<keyword evidence="1" id="KW-1133">Transmembrane helix</keyword>
<evidence type="ECO:0000313" key="3">
    <source>
        <dbReference type="Proteomes" id="UP000223609"/>
    </source>
</evidence>
<reference evidence="2 3" key="1">
    <citation type="journal article" date="2012" name="J. Virol.">
        <title>Complete Genome Sequences of 138 Mycobacteriophages.</title>
        <authorList>
            <consortium name="the Science Education Alliance Phage Hunters Advancing Genomics and Evolutionary Science Program"/>
            <consortium name="the KwaZulu-Natal Research Institute for Tuberculosis and HIV Mycobacterial Genetics Course Students"/>
            <consortium name="the Phage Hunters Integrating Research and Education Program"/>
            <person name="Hatfull G.F."/>
        </authorList>
    </citation>
    <scope>NUCLEOTIDE SEQUENCE [LARGE SCALE GENOMIC DNA]</scope>
    <source>
        <strain evidence="3">Backyardigan</strain>
    </source>
</reference>
<protein>
    <submittedName>
        <fullName evidence="2">Uncharacterized protein</fullName>
    </submittedName>
</protein>
<gene>
    <name evidence="2" type="primary">32</name>
    <name evidence="2" type="ORF">BACKYARDIGAN_32</name>
</gene>
<evidence type="ECO:0000256" key="1">
    <source>
        <dbReference type="SAM" id="Phobius"/>
    </source>
</evidence>
<feature type="transmembrane region" description="Helical" evidence="1">
    <location>
        <begin position="48"/>
        <end position="66"/>
    </location>
</feature>
<feature type="transmembrane region" description="Helical" evidence="1">
    <location>
        <begin position="21"/>
        <end position="42"/>
    </location>
</feature>
<evidence type="ECO:0000313" key="2">
    <source>
        <dbReference type="EMBL" id="AEJ94571.1"/>
    </source>
</evidence>
<dbReference type="Proteomes" id="UP000223609">
    <property type="component" value="Segment"/>
</dbReference>
<organism evidence="2 3">
    <name type="scientific">Mycobacterium phage Backyardigan</name>
    <dbReference type="NCBI Taxonomy" id="2902881"/>
    <lineage>
        <taxon>Viruses</taxon>
        <taxon>Duplodnaviria</taxon>
        <taxon>Heunggongvirae</taxon>
        <taxon>Uroviricota</taxon>
        <taxon>Caudoviricetes</taxon>
        <taxon>Backyardiganvirus</taxon>
        <taxon>Backyardiganvirus backyardigan</taxon>
    </lineage>
</organism>